<dbReference type="InterPro" id="IPR036291">
    <property type="entry name" value="NAD(P)-bd_dom_sf"/>
</dbReference>
<dbReference type="EMBL" id="MU128933">
    <property type="protein sequence ID" value="KAF9517256.1"/>
    <property type="molecule type" value="Genomic_DNA"/>
</dbReference>
<sequence>MVASNIPDVAKVYRLPACKDQYTDATALRVLDEPVELPTKGQVLVKLHAASLNFRDLAISRKAFPGDYPADLIPLSDGAGEIIAIGEDVSRFSIGDRVVNTFFENWVEGPTKVEYHAKARGGTVHGVLAQYRLFPEAELVSIPEYLSFEEAATLPCTGVTAYNALFSRSPLTPNSSVLVLGTGGFSMTALQLAKAAGSRVYLTSSSDEKIKAAIEKFGADGGVNYRTTPHWAADLRKLTDGHGVDHVLEIGGAGTLLQSIQSASANGNVYLLGASLSALESQPAVTSVIAHAIFGLNLIIQIHGIYVGSREMQEDLITFMTEHNIHPVIDKVFDFDHVVDAFAYQSNGPYMGKVVISI</sequence>
<dbReference type="InterPro" id="IPR011032">
    <property type="entry name" value="GroES-like_sf"/>
</dbReference>
<accession>A0A9P6B404</accession>
<dbReference type="Gene3D" id="3.40.50.720">
    <property type="entry name" value="NAD(P)-binding Rossmann-like Domain"/>
    <property type="match status" value="1"/>
</dbReference>
<proteinExistence type="predicted"/>
<keyword evidence="3" id="KW-1185">Reference proteome</keyword>
<dbReference type="CDD" id="cd08276">
    <property type="entry name" value="MDR7"/>
    <property type="match status" value="1"/>
</dbReference>
<dbReference type="PANTHER" id="PTHR45033:SF2">
    <property type="entry name" value="ZINC-TYPE ALCOHOL DEHYDROGENASE-LIKE PROTEIN C1773.06C"/>
    <property type="match status" value="1"/>
</dbReference>
<reference evidence="2" key="1">
    <citation type="journal article" date="2020" name="Nat. Commun.">
        <title>Large-scale genome sequencing of mycorrhizal fungi provides insights into the early evolution of symbiotic traits.</title>
        <authorList>
            <person name="Miyauchi S."/>
            <person name="Kiss E."/>
            <person name="Kuo A."/>
            <person name="Drula E."/>
            <person name="Kohler A."/>
            <person name="Sanchez-Garcia M."/>
            <person name="Morin E."/>
            <person name="Andreopoulos B."/>
            <person name="Barry K.W."/>
            <person name="Bonito G."/>
            <person name="Buee M."/>
            <person name="Carver A."/>
            <person name="Chen C."/>
            <person name="Cichocki N."/>
            <person name="Clum A."/>
            <person name="Culley D."/>
            <person name="Crous P.W."/>
            <person name="Fauchery L."/>
            <person name="Girlanda M."/>
            <person name="Hayes R.D."/>
            <person name="Keri Z."/>
            <person name="LaButti K."/>
            <person name="Lipzen A."/>
            <person name="Lombard V."/>
            <person name="Magnuson J."/>
            <person name="Maillard F."/>
            <person name="Murat C."/>
            <person name="Nolan M."/>
            <person name="Ohm R.A."/>
            <person name="Pangilinan J."/>
            <person name="Pereira M.F."/>
            <person name="Perotto S."/>
            <person name="Peter M."/>
            <person name="Pfister S."/>
            <person name="Riley R."/>
            <person name="Sitrit Y."/>
            <person name="Stielow J.B."/>
            <person name="Szollosi G."/>
            <person name="Zifcakova L."/>
            <person name="Stursova M."/>
            <person name="Spatafora J.W."/>
            <person name="Tedersoo L."/>
            <person name="Vaario L.M."/>
            <person name="Yamada A."/>
            <person name="Yan M."/>
            <person name="Wang P."/>
            <person name="Xu J."/>
            <person name="Bruns T."/>
            <person name="Baldrian P."/>
            <person name="Vilgalys R."/>
            <person name="Dunand C."/>
            <person name="Henrissat B."/>
            <person name="Grigoriev I.V."/>
            <person name="Hibbett D."/>
            <person name="Nagy L.G."/>
            <person name="Martin F.M."/>
        </authorList>
    </citation>
    <scope>NUCLEOTIDE SEQUENCE</scope>
    <source>
        <strain evidence="2">UP504</strain>
    </source>
</reference>
<evidence type="ECO:0000259" key="1">
    <source>
        <dbReference type="SMART" id="SM00829"/>
    </source>
</evidence>
<dbReference type="SUPFAM" id="SSF50129">
    <property type="entry name" value="GroES-like"/>
    <property type="match status" value="1"/>
</dbReference>
<dbReference type="PANTHER" id="PTHR45033">
    <property type="match status" value="1"/>
</dbReference>
<dbReference type="InterPro" id="IPR052711">
    <property type="entry name" value="Zinc_ADH-like"/>
</dbReference>
<dbReference type="InterPro" id="IPR013149">
    <property type="entry name" value="ADH-like_C"/>
</dbReference>
<evidence type="ECO:0000313" key="2">
    <source>
        <dbReference type="EMBL" id="KAF9517256.1"/>
    </source>
</evidence>
<dbReference type="InterPro" id="IPR013154">
    <property type="entry name" value="ADH-like_N"/>
</dbReference>
<organism evidence="2 3">
    <name type="scientific">Hydnum rufescens UP504</name>
    <dbReference type="NCBI Taxonomy" id="1448309"/>
    <lineage>
        <taxon>Eukaryota</taxon>
        <taxon>Fungi</taxon>
        <taxon>Dikarya</taxon>
        <taxon>Basidiomycota</taxon>
        <taxon>Agaricomycotina</taxon>
        <taxon>Agaricomycetes</taxon>
        <taxon>Cantharellales</taxon>
        <taxon>Hydnaceae</taxon>
        <taxon>Hydnum</taxon>
    </lineage>
</organism>
<dbReference type="SMART" id="SM00829">
    <property type="entry name" value="PKS_ER"/>
    <property type="match status" value="1"/>
</dbReference>
<feature type="domain" description="Enoyl reductase (ER)" evidence="1">
    <location>
        <begin position="25"/>
        <end position="356"/>
    </location>
</feature>
<feature type="non-terminal residue" evidence="2">
    <location>
        <position position="358"/>
    </location>
</feature>
<dbReference type="Gene3D" id="3.90.180.10">
    <property type="entry name" value="Medium-chain alcohol dehydrogenases, catalytic domain"/>
    <property type="match status" value="1"/>
</dbReference>
<dbReference type="AlphaFoldDB" id="A0A9P6B404"/>
<name>A0A9P6B404_9AGAM</name>
<dbReference type="InterPro" id="IPR020843">
    <property type="entry name" value="ER"/>
</dbReference>
<protein>
    <recommendedName>
        <fullName evidence="1">Enoyl reductase (ER) domain-containing protein</fullName>
    </recommendedName>
</protein>
<evidence type="ECO:0000313" key="3">
    <source>
        <dbReference type="Proteomes" id="UP000886523"/>
    </source>
</evidence>
<comment type="caution">
    <text evidence="2">The sequence shown here is derived from an EMBL/GenBank/DDBJ whole genome shotgun (WGS) entry which is preliminary data.</text>
</comment>
<dbReference type="Pfam" id="PF08240">
    <property type="entry name" value="ADH_N"/>
    <property type="match status" value="1"/>
</dbReference>
<dbReference type="GO" id="GO:0016491">
    <property type="term" value="F:oxidoreductase activity"/>
    <property type="evidence" value="ECO:0007669"/>
    <property type="project" value="InterPro"/>
</dbReference>
<dbReference type="Pfam" id="PF00107">
    <property type="entry name" value="ADH_zinc_N"/>
    <property type="match status" value="1"/>
</dbReference>
<gene>
    <name evidence="2" type="ORF">BS47DRAFT_1314540</name>
</gene>
<dbReference type="SUPFAM" id="SSF51735">
    <property type="entry name" value="NAD(P)-binding Rossmann-fold domains"/>
    <property type="match status" value="1"/>
</dbReference>
<dbReference type="OrthoDB" id="9930022at2759"/>
<dbReference type="Proteomes" id="UP000886523">
    <property type="component" value="Unassembled WGS sequence"/>
</dbReference>